<evidence type="ECO:0000259" key="2">
    <source>
        <dbReference type="Pfam" id="PF01935"/>
    </source>
</evidence>
<dbReference type="Pfam" id="PF01935">
    <property type="entry name" value="DUF87"/>
    <property type="match status" value="1"/>
</dbReference>
<feature type="region of interest" description="Disordered" evidence="1">
    <location>
        <begin position="358"/>
        <end position="378"/>
    </location>
</feature>
<dbReference type="InterPro" id="IPR008571">
    <property type="entry name" value="HerA-like"/>
</dbReference>
<dbReference type="AlphaFoldDB" id="A0A443KCF3"/>
<organism evidence="3 4">
    <name type="scientific">Paenirhodobacter populi</name>
    <dbReference type="NCBI Taxonomy" id="2306993"/>
    <lineage>
        <taxon>Bacteria</taxon>
        <taxon>Pseudomonadati</taxon>
        <taxon>Pseudomonadota</taxon>
        <taxon>Alphaproteobacteria</taxon>
        <taxon>Rhodobacterales</taxon>
        <taxon>Rhodobacter group</taxon>
        <taxon>Paenirhodobacter</taxon>
    </lineage>
</organism>
<dbReference type="Proteomes" id="UP000284451">
    <property type="component" value="Unassembled WGS sequence"/>
</dbReference>
<dbReference type="Gene3D" id="3.40.50.300">
    <property type="entry name" value="P-loop containing nucleotide triphosphate hydrolases"/>
    <property type="match status" value="1"/>
</dbReference>
<dbReference type="InterPro" id="IPR002789">
    <property type="entry name" value="HerA_central"/>
</dbReference>
<reference evidence="3 4" key="2">
    <citation type="submission" date="2019-01" db="EMBL/GenBank/DDBJ databases">
        <authorList>
            <person name="Li Y."/>
        </authorList>
    </citation>
    <scope>NUCLEOTIDE SEQUENCE [LARGE SCALE GENOMIC DNA]</scope>
    <source>
        <strain evidence="3 4">07D10-4-3</strain>
    </source>
</reference>
<sequence length="585" mass="63889">MTLETESSDVILFVKLRNEQDNIVLLFEDSDLPTAVAMRSAPATLEDGTIGERYSCPRCGYQSESMRAQEDIGSIRYCPECAKRGDGDVKRLSYASLRKASHPLSQQSFENDIAIFGMKGSGKSFAAKGIVERLLADGKKVVVLDPMSHWWGLKGSQDGSKLGFPVTVLGGDHQDFPLVDSDPAGIARCICRSNGSFVLDVASCRPGDERLDFTTELLEEMFIRNTDPLWLVIEEADVFAPQNTSSRSEARIRGMIDTIVRRGRDRGFRLITITQRPAFIYKGVSSQASTVIAMKLTSPQDREAIRQWLGGAAITETAKEALRQLQFMETGSGMVYSSFASEAAMKVKFPVIRTWDNSSTPDTTGERNARRGSHLRLSPPPKGVATIFETYLIKTGLKKPALGQDTSQASIKASDPVAPAPVLDQSDARGTGQIGVGIPSDKLPADYHNDPAYLQGFQDGYQKAISVVMSDLKRHLAQLTGGGLDQPQTKPSALTSSPSKTGAGRTRNSRVSLTDAQVMTLIDVSASKGSFTDRRQTCLKLAEFGLVEPTNPEKRGSPFRITARGRNYLAKRIAPPAQRKSRTKR</sequence>
<dbReference type="EMBL" id="SAUY01000015">
    <property type="protein sequence ID" value="RWR30481.1"/>
    <property type="molecule type" value="Genomic_DNA"/>
</dbReference>
<feature type="region of interest" description="Disordered" evidence="1">
    <location>
        <begin position="480"/>
        <end position="510"/>
    </location>
</feature>
<accession>A0A443KCF3</accession>
<name>A0A443KCF3_9RHOB</name>
<dbReference type="PANTHER" id="PTHR42957">
    <property type="entry name" value="HELICASE MJ1565-RELATED"/>
    <property type="match status" value="1"/>
</dbReference>
<protein>
    <submittedName>
        <fullName evidence="3">DUF87 domain-containing protein</fullName>
    </submittedName>
</protein>
<evidence type="ECO:0000313" key="4">
    <source>
        <dbReference type="Proteomes" id="UP000284451"/>
    </source>
</evidence>
<feature type="domain" description="Helicase HerA central" evidence="2">
    <location>
        <begin position="111"/>
        <end position="147"/>
    </location>
</feature>
<dbReference type="SUPFAM" id="SSF52540">
    <property type="entry name" value="P-loop containing nucleoside triphosphate hydrolases"/>
    <property type="match status" value="1"/>
</dbReference>
<proteinExistence type="predicted"/>
<dbReference type="RefSeq" id="WP_128232687.1">
    <property type="nucleotide sequence ID" value="NZ_SAUY01000015.1"/>
</dbReference>
<evidence type="ECO:0000256" key="1">
    <source>
        <dbReference type="SAM" id="MobiDB-lite"/>
    </source>
</evidence>
<comment type="caution">
    <text evidence="3">The sequence shown here is derived from an EMBL/GenBank/DDBJ whole genome shotgun (WGS) entry which is preliminary data.</text>
</comment>
<evidence type="ECO:0000313" key="3">
    <source>
        <dbReference type="EMBL" id="RWR30481.1"/>
    </source>
</evidence>
<feature type="compositionally biased region" description="Polar residues" evidence="1">
    <location>
        <begin position="486"/>
        <end position="500"/>
    </location>
</feature>
<dbReference type="PANTHER" id="PTHR42957:SF1">
    <property type="entry name" value="HELICASE MJ1565-RELATED"/>
    <property type="match status" value="1"/>
</dbReference>
<dbReference type="InterPro" id="IPR027417">
    <property type="entry name" value="P-loop_NTPase"/>
</dbReference>
<gene>
    <name evidence="3" type="ORF">D2T29_12480</name>
</gene>
<reference evidence="3 4" key="1">
    <citation type="submission" date="2019-01" db="EMBL/GenBank/DDBJ databases">
        <title>Sinorhodobacter populi sp. nov. isolated from the symptomatic bark tissue of Populus euramericana canker.</title>
        <authorList>
            <person name="Xu G."/>
        </authorList>
    </citation>
    <scope>NUCLEOTIDE SEQUENCE [LARGE SCALE GENOMIC DNA]</scope>
    <source>
        <strain evidence="3 4">07D10-4-3</strain>
    </source>
</reference>